<dbReference type="AlphaFoldDB" id="A0A1A8N274"/>
<proteinExistence type="predicted"/>
<gene>
    <name evidence="1" type="primary">Nfu_g_1_001108</name>
</gene>
<protein>
    <submittedName>
        <fullName evidence="1">Uncharacterized protein</fullName>
    </submittedName>
</protein>
<evidence type="ECO:0000313" key="1">
    <source>
        <dbReference type="EMBL" id="SBR62951.1"/>
    </source>
</evidence>
<reference evidence="1" key="2">
    <citation type="submission" date="2016-06" db="EMBL/GenBank/DDBJ databases">
        <title>The genome of a short-lived fish provides insights into sex chromosome evolution and the genetic control of aging.</title>
        <authorList>
            <person name="Reichwald K."/>
            <person name="Felder M."/>
            <person name="Petzold A."/>
            <person name="Koch P."/>
            <person name="Groth M."/>
            <person name="Platzer M."/>
        </authorList>
    </citation>
    <scope>NUCLEOTIDE SEQUENCE</scope>
    <source>
        <tissue evidence="1">Brain</tissue>
    </source>
</reference>
<name>A0A1A8N274_9TELE</name>
<reference evidence="1" key="1">
    <citation type="submission" date="2016-05" db="EMBL/GenBank/DDBJ databases">
        <authorList>
            <person name="Lavstsen T."/>
            <person name="Jespersen J.S."/>
        </authorList>
    </citation>
    <scope>NUCLEOTIDE SEQUENCE</scope>
    <source>
        <tissue evidence="1">Brain</tissue>
    </source>
</reference>
<organism evidence="1">
    <name type="scientific">Nothobranchius pienaari</name>
    <dbReference type="NCBI Taxonomy" id="704102"/>
    <lineage>
        <taxon>Eukaryota</taxon>
        <taxon>Metazoa</taxon>
        <taxon>Chordata</taxon>
        <taxon>Craniata</taxon>
        <taxon>Vertebrata</taxon>
        <taxon>Euteleostomi</taxon>
        <taxon>Actinopterygii</taxon>
        <taxon>Neopterygii</taxon>
        <taxon>Teleostei</taxon>
        <taxon>Neoteleostei</taxon>
        <taxon>Acanthomorphata</taxon>
        <taxon>Ovalentaria</taxon>
        <taxon>Atherinomorphae</taxon>
        <taxon>Cyprinodontiformes</taxon>
        <taxon>Nothobranchiidae</taxon>
        <taxon>Nothobranchius</taxon>
    </lineage>
</organism>
<feature type="non-terminal residue" evidence="1">
    <location>
        <position position="76"/>
    </location>
</feature>
<accession>A0A1A8N274</accession>
<sequence length="76" mass="8749">ELAIVEIVCANNAIRLHQLQQQILADSQVFININRVSITTIGHVLAKHQITIKHLYRVPFERNGIGVIRRRQENVQ</sequence>
<feature type="non-terminal residue" evidence="1">
    <location>
        <position position="1"/>
    </location>
</feature>
<dbReference type="EMBL" id="HAEF01021792">
    <property type="protein sequence ID" value="SBR62951.1"/>
    <property type="molecule type" value="Transcribed_RNA"/>
</dbReference>